<feature type="domain" description="Glycosyl transferase family 1" evidence="1">
    <location>
        <begin position="193"/>
        <end position="354"/>
    </location>
</feature>
<name>A0A4R3XW62_9PROT</name>
<dbReference type="RefSeq" id="WP_124947226.1">
    <property type="nucleotide sequence ID" value="NZ_BHVT01000069.1"/>
</dbReference>
<dbReference type="Gene3D" id="3.40.50.2000">
    <property type="entry name" value="Glycogen Phosphorylase B"/>
    <property type="match status" value="2"/>
</dbReference>
<dbReference type="GO" id="GO:0016757">
    <property type="term" value="F:glycosyltransferase activity"/>
    <property type="evidence" value="ECO:0007669"/>
    <property type="project" value="InterPro"/>
</dbReference>
<gene>
    <name evidence="3" type="ORF">EDC63_11565</name>
</gene>
<dbReference type="InterPro" id="IPR001296">
    <property type="entry name" value="Glyco_trans_1"/>
</dbReference>
<dbReference type="Proteomes" id="UP000295367">
    <property type="component" value="Unassembled WGS sequence"/>
</dbReference>
<dbReference type="AlphaFoldDB" id="A0A4R3XW62"/>
<dbReference type="Pfam" id="PF00534">
    <property type="entry name" value="Glycos_transf_1"/>
    <property type="match status" value="1"/>
</dbReference>
<accession>A0A4R3XW62</accession>
<proteinExistence type="predicted"/>
<dbReference type="SUPFAM" id="SSF53756">
    <property type="entry name" value="UDP-Glycosyltransferase/glycogen phosphorylase"/>
    <property type="match status" value="1"/>
</dbReference>
<evidence type="ECO:0000313" key="3">
    <source>
        <dbReference type="EMBL" id="TCV83440.1"/>
    </source>
</evidence>
<dbReference type="InterPro" id="IPR050194">
    <property type="entry name" value="Glycosyltransferase_grp1"/>
</dbReference>
<keyword evidence="4" id="KW-1185">Reference proteome</keyword>
<feature type="domain" description="Glycosyltransferase subfamily 4-like N-terminal" evidence="2">
    <location>
        <begin position="19"/>
        <end position="177"/>
    </location>
</feature>
<dbReference type="InterPro" id="IPR028098">
    <property type="entry name" value="Glyco_trans_4-like_N"/>
</dbReference>
<protein>
    <submittedName>
        <fullName evidence="3">Glycosyltransferase involved in cell wall biosynthesis</fullName>
    </submittedName>
</protein>
<organism evidence="3 4">
    <name type="scientific">Sulfurirhabdus autotrophica</name>
    <dbReference type="NCBI Taxonomy" id="1706046"/>
    <lineage>
        <taxon>Bacteria</taxon>
        <taxon>Pseudomonadati</taxon>
        <taxon>Pseudomonadota</taxon>
        <taxon>Betaproteobacteria</taxon>
        <taxon>Nitrosomonadales</taxon>
        <taxon>Sulfuricellaceae</taxon>
        <taxon>Sulfurirhabdus</taxon>
    </lineage>
</organism>
<dbReference type="EMBL" id="SMCO01000015">
    <property type="protein sequence ID" value="TCV83440.1"/>
    <property type="molecule type" value="Genomic_DNA"/>
</dbReference>
<keyword evidence="3" id="KW-0808">Transferase</keyword>
<dbReference type="Pfam" id="PF13439">
    <property type="entry name" value="Glyco_transf_4"/>
    <property type="match status" value="1"/>
</dbReference>
<evidence type="ECO:0000259" key="2">
    <source>
        <dbReference type="Pfam" id="PF13439"/>
    </source>
</evidence>
<evidence type="ECO:0000259" key="1">
    <source>
        <dbReference type="Pfam" id="PF00534"/>
    </source>
</evidence>
<sequence>MTVIAKKILFVLPSLLRAGAETQVIDLVNSLDSTKFKKYLLTFEANLDQYDRIDHDHVKFIHHPRRYKFDFGVIREIARIIDEERIDLVHCSLQIALFMSLMGVKFSKRKPSLVLAVHTTVNVSRHDEWFDKFFYQWLMRICSKVIFVCGAQKTYWQSKYPFLRKRSQVIYNGVDTDYFAPAKFLDIGLAFRGTLGIPEEGRVICHIAGFRPEKGHTILLNAFSEVLKAVPNAYLVFAGDGPLRVEITHLVQEMGIEERVRFLGSLADVRPVLAASDVSVLSSTAVETFSIAMLESMSMKVPMVATDMGGTSEAVLHDETGVIVEPGDQGGLAKALANLLIEDRKRIAMGDAARTLVKNKFTKRNMVEETASVIEQCISIN</sequence>
<dbReference type="CDD" id="cd03801">
    <property type="entry name" value="GT4_PimA-like"/>
    <property type="match status" value="1"/>
</dbReference>
<dbReference type="PANTHER" id="PTHR45947:SF3">
    <property type="entry name" value="SULFOQUINOVOSYL TRANSFERASE SQD2"/>
    <property type="match status" value="1"/>
</dbReference>
<comment type="caution">
    <text evidence="3">The sequence shown here is derived from an EMBL/GenBank/DDBJ whole genome shotgun (WGS) entry which is preliminary data.</text>
</comment>
<evidence type="ECO:0000313" key="4">
    <source>
        <dbReference type="Proteomes" id="UP000295367"/>
    </source>
</evidence>
<dbReference type="PANTHER" id="PTHR45947">
    <property type="entry name" value="SULFOQUINOVOSYL TRANSFERASE SQD2"/>
    <property type="match status" value="1"/>
</dbReference>
<reference evidence="3 4" key="1">
    <citation type="submission" date="2019-03" db="EMBL/GenBank/DDBJ databases">
        <title>Genomic Encyclopedia of Type Strains, Phase IV (KMG-IV): sequencing the most valuable type-strain genomes for metagenomic binning, comparative biology and taxonomic classification.</title>
        <authorList>
            <person name="Goeker M."/>
        </authorList>
    </citation>
    <scope>NUCLEOTIDE SEQUENCE [LARGE SCALE GENOMIC DNA]</scope>
    <source>
        <strain evidence="3 4">DSM 100309</strain>
    </source>
</reference>
<dbReference type="OrthoDB" id="9177777at2"/>